<dbReference type="EMBL" id="JBBPBN010000040">
    <property type="protein sequence ID" value="KAK8999546.1"/>
    <property type="molecule type" value="Genomic_DNA"/>
</dbReference>
<evidence type="ECO:0000256" key="1">
    <source>
        <dbReference type="SAM" id="MobiDB-lite"/>
    </source>
</evidence>
<reference evidence="2 3" key="1">
    <citation type="journal article" date="2024" name="G3 (Bethesda)">
        <title>Genome assembly of Hibiscus sabdariffa L. provides insights into metabolisms of medicinal natural products.</title>
        <authorList>
            <person name="Kim T."/>
        </authorList>
    </citation>
    <scope>NUCLEOTIDE SEQUENCE [LARGE SCALE GENOMIC DNA]</scope>
    <source>
        <strain evidence="2">TK-2024</strain>
        <tissue evidence="2">Old leaves</tissue>
    </source>
</reference>
<comment type="caution">
    <text evidence="2">The sequence shown here is derived from an EMBL/GenBank/DDBJ whole genome shotgun (WGS) entry which is preliminary data.</text>
</comment>
<protein>
    <submittedName>
        <fullName evidence="2">Uncharacterized protein</fullName>
    </submittedName>
</protein>
<name>A0ABR2QFT5_9ROSI</name>
<evidence type="ECO:0000313" key="2">
    <source>
        <dbReference type="EMBL" id="KAK8999546.1"/>
    </source>
</evidence>
<dbReference type="Proteomes" id="UP001396334">
    <property type="component" value="Unassembled WGS sequence"/>
</dbReference>
<feature type="region of interest" description="Disordered" evidence="1">
    <location>
        <begin position="1"/>
        <end position="88"/>
    </location>
</feature>
<keyword evidence="3" id="KW-1185">Reference proteome</keyword>
<organism evidence="2 3">
    <name type="scientific">Hibiscus sabdariffa</name>
    <name type="common">roselle</name>
    <dbReference type="NCBI Taxonomy" id="183260"/>
    <lineage>
        <taxon>Eukaryota</taxon>
        <taxon>Viridiplantae</taxon>
        <taxon>Streptophyta</taxon>
        <taxon>Embryophyta</taxon>
        <taxon>Tracheophyta</taxon>
        <taxon>Spermatophyta</taxon>
        <taxon>Magnoliopsida</taxon>
        <taxon>eudicotyledons</taxon>
        <taxon>Gunneridae</taxon>
        <taxon>Pentapetalae</taxon>
        <taxon>rosids</taxon>
        <taxon>malvids</taxon>
        <taxon>Malvales</taxon>
        <taxon>Malvaceae</taxon>
        <taxon>Malvoideae</taxon>
        <taxon>Hibiscus</taxon>
    </lineage>
</organism>
<sequence>MLMQKMATNSPARGEQQWATDDTMVSILPPIFRRPLGRPHKKREREADEAPPMTGKLRRPGTKTTPTTSQDTTTQTPSSTSTEPSHPNVFRWIPHPEYLLVKTIVAITYLQVQHQHLLVKTIVTVNHLQGLILDYGGTRILLRTQ</sequence>
<gene>
    <name evidence="2" type="ORF">V6N11_070707</name>
</gene>
<proteinExistence type="predicted"/>
<feature type="compositionally biased region" description="Low complexity" evidence="1">
    <location>
        <begin position="62"/>
        <end position="87"/>
    </location>
</feature>
<feature type="compositionally biased region" description="Polar residues" evidence="1">
    <location>
        <begin position="1"/>
        <end position="11"/>
    </location>
</feature>
<evidence type="ECO:0000313" key="3">
    <source>
        <dbReference type="Proteomes" id="UP001396334"/>
    </source>
</evidence>
<accession>A0ABR2QFT5</accession>